<gene>
    <name evidence="4" type="ORF">IAD03_02035</name>
</gene>
<dbReference type="Gene3D" id="1.10.10.10">
    <property type="entry name" value="Winged helix-like DNA-binding domain superfamily/Winged helix DNA-binding domain"/>
    <property type="match status" value="1"/>
</dbReference>
<dbReference type="PANTHER" id="PTHR18964">
    <property type="entry name" value="ROK (REPRESSOR, ORF, KINASE) FAMILY"/>
    <property type="match status" value="1"/>
</dbReference>
<evidence type="ECO:0000256" key="3">
    <source>
        <dbReference type="ARBA" id="ARBA00022629"/>
    </source>
</evidence>
<dbReference type="SUPFAM" id="SSF46785">
    <property type="entry name" value="Winged helix' DNA-binding domain"/>
    <property type="match status" value="1"/>
</dbReference>
<comment type="similarity">
    <text evidence="2">Belongs to the ROK (NagC/XylR) family.</text>
</comment>
<reference evidence="4" key="1">
    <citation type="submission" date="2020-10" db="EMBL/GenBank/DDBJ databases">
        <authorList>
            <person name="Gilroy R."/>
        </authorList>
    </citation>
    <scope>NUCLEOTIDE SEQUENCE</scope>
    <source>
        <strain evidence="4">6086</strain>
    </source>
</reference>
<dbReference type="AlphaFoldDB" id="A0A9D1K187"/>
<comment type="caution">
    <text evidence="4">The sequence shown here is derived from an EMBL/GenBank/DDBJ whole genome shotgun (WGS) entry which is preliminary data.</text>
</comment>
<dbReference type="EMBL" id="DVJM01000029">
    <property type="protein sequence ID" value="HIS78126.1"/>
    <property type="molecule type" value="Genomic_DNA"/>
</dbReference>
<organism evidence="4 5">
    <name type="scientific">Candidatus Caccousia stercoris</name>
    <dbReference type="NCBI Taxonomy" id="2840723"/>
    <lineage>
        <taxon>Bacteria</taxon>
        <taxon>Bacillati</taxon>
        <taxon>Bacillota</taxon>
        <taxon>Clostridia</taxon>
        <taxon>Eubacteriales</taxon>
        <taxon>Oscillospiraceae</taxon>
        <taxon>Oscillospiraceae incertae sedis</taxon>
        <taxon>Candidatus Caccousia</taxon>
    </lineage>
</organism>
<evidence type="ECO:0000256" key="1">
    <source>
        <dbReference type="ARBA" id="ARBA00002486"/>
    </source>
</evidence>
<evidence type="ECO:0000256" key="2">
    <source>
        <dbReference type="ARBA" id="ARBA00006479"/>
    </source>
</evidence>
<keyword evidence="3" id="KW-0119">Carbohydrate metabolism</keyword>
<evidence type="ECO:0000313" key="5">
    <source>
        <dbReference type="Proteomes" id="UP000824141"/>
    </source>
</evidence>
<evidence type="ECO:0000313" key="4">
    <source>
        <dbReference type="EMBL" id="HIS78126.1"/>
    </source>
</evidence>
<dbReference type="PANTHER" id="PTHR18964:SF149">
    <property type="entry name" value="BIFUNCTIONAL UDP-N-ACETYLGLUCOSAMINE 2-EPIMERASE_N-ACETYLMANNOSAMINE KINASE"/>
    <property type="match status" value="1"/>
</dbReference>
<dbReference type="GO" id="GO:0042732">
    <property type="term" value="P:D-xylose metabolic process"/>
    <property type="evidence" value="ECO:0007669"/>
    <property type="project" value="UniProtKB-KW"/>
</dbReference>
<dbReference type="InterPro" id="IPR036390">
    <property type="entry name" value="WH_DNA-bd_sf"/>
</dbReference>
<proteinExistence type="inferred from homology"/>
<protein>
    <submittedName>
        <fullName evidence="4">ROK family protein</fullName>
    </submittedName>
</protein>
<dbReference type="Proteomes" id="UP000824141">
    <property type="component" value="Unassembled WGS sequence"/>
</dbReference>
<dbReference type="InterPro" id="IPR000600">
    <property type="entry name" value="ROK"/>
</dbReference>
<reference evidence="4" key="2">
    <citation type="journal article" date="2021" name="PeerJ">
        <title>Extensive microbial diversity within the chicken gut microbiome revealed by metagenomics and culture.</title>
        <authorList>
            <person name="Gilroy R."/>
            <person name="Ravi A."/>
            <person name="Getino M."/>
            <person name="Pursley I."/>
            <person name="Horton D.L."/>
            <person name="Alikhan N.F."/>
            <person name="Baker D."/>
            <person name="Gharbi K."/>
            <person name="Hall N."/>
            <person name="Watson M."/>
            <person name="Adriaenssens E.M."/>
            <person name="Foster-Nyarko E."/>
            <person name="Jarju S."/>
            <person name="Secka A."/>
            <person name="Antonio M."/>
            <person name="Oren A."/>
            <person name="Chaudhuri R.R."/>
            <person name="La Ragione R."/>
            <person name="Hildebrand F."/>
            <person name="Pallen M.J."/>
        </authorList>
    </citation>
    <scope>NUCLEOTIDE SEQUENCE</scope>
    <source>
        <strain evidence="4">6086</strain>
    </source>
</reference>
<keyword evidence="3" id="KW-0859">Xylose metabolism</keyword>
<dbReference type="Pfam" id="PF00480">
    <property type="entry name" value="ROK"/>
    <property type="match status" value="1"/>
</dbReference>
<dbReference type="Gene3D" id="3.30.420.40">
    <property type="match status" value="2"/>
</dbReference>
<dbReference type="InterPro" id="IPR036388">
    <property type="entry name" value="WH-like_DNA-bd_sf"/>
</dbReference>
<dbReference type="SUPFAM" id="SSF53067">
    <property type="entry name" value="Actin-like ATPase domain"/>
    <property type="match status" value="1"/>
</dbReference>
<comment type="function">
    <text evidence="1">Transcriptional repressor of xylose-utilizing enzymes.</text>
</comment>
<accession>A0A9D1K187</accession>
<dbReference type="InterPro" id="IPR043129">
    <property type="entry name" value="ATPase_NBD"/>
</dbReference>
<sequence>MREQAEKSIQLKNYSRISLLNYIRRNKHTTKARLASVTGLTFMAIKKIMEELLKLNLVREDSYENGGVGRRAVTYTVNENYGYTLGLHINVFRTSAAVMNLHGEILSIQSFETRRDGASSSAELIDQMVALVESAIAESGVPREKLLGLGVGAPGPVNSCEGVVLSPPNFPLLRYLPLRQILEERLSLPVSVQKDTNAIAMGEYWRGAGAGSEDMVYIDADMGIGSSLILNGATYEGANYIAGEFGHITLDPNGPLCNCGAHGCVEAVSSGLAILREMENQLSSHAEHPLYEKRSCLTIEDLMEAACKSDPLTISILNRAACYMGAAVSNLINILDPQIIILGGILTMEYPQYFRIVRDTTLNKRVQGTRENVLVRSALGSRAGVIGAGEIVANHFYTTLVSEVLSKS</sequence>
<name>A0A9D1K187_9FIRM</name>